<dbReference type="InterPro" id="IPR013210">
    <property type="entry name" value="LRR_N_plant-typ"/>
</dbReference>
<dbReference type="Pfam" id="PF08263">
    <property type="entry name" value="LRRNT_2"/>
    <property type="match status" value="1"/>
</dbReference>
<name>A0AA38C104_TAXCH</name>
<dbReference type="InterPro" id="IPR000719">
    <property type="entry name" value="Prot_kinase_dom"/>
</dbReference>
<dbReference type="Pfam" id="PF07714">
    <property type="entry name" value="PK_Tyr_Ser-Thr"/>
    <property type="match status" value="1"/>
</dbReference>
<keyword evidence="6 10" id="KW-1133">Transmembrane helix</keyword>
<keyword evidence="4" id="KW-0732">Signal</keyword>
<dbReference type="SUPFAM" id="SSF52058">
    <property type="entry name" value="L domain-like"/>
    <property type="match status" value="1"/>
</dbReference>
<comment type="subcellular location">
    <subcellularLocation>
        <location evidence="1">Membrane</location>
    </subcellularLocation>
</comment>
<dbReference type="InterPro" id="IPR011009">
    <property type="entry name" value="Kinase-like_dom_sf"/>
</dbReference>
<organism evidence="12 13">
    <name type="scientific">Taxus chinensis</name>
    <name type="common">Chinese yew</name>
    <name type="synonym">Taxus wallichiana var. chinensis</name>
    <dbReference type="NCBI Taxonomy" id="29808"/>
    <lineage>
        <taxon>Eukaryota</taxon>
        <taxon>Viridiplantae</taxon>
        <taxon>Streptophyta</taxon>
        <taxon>Embryophyta</taxon>
        <taxon>Tracheophyta</taxon>
        <taxon>Spermatophyta</taxon>
        <taxon>Pinopsida</taxon>
        <taxon>Pinidae</taxon>
        <taxon>Conifers II</taxon>
        <taxon>Cupressales</taxon>
        <taxon>Taxaceae</taxon>
        <taxon>Taxus</taxon>
    </lineage>
</organism>
<dbReference type="PANTHER" id="PTHR48007">
    <property type="entry name" value="LEUCINE-RICH REPEAT RECEPTOR-LIKE PROTEIN KINASE PXC1"/>
    <property type="match status" value="1"/>
</dbReference>
<evidence type="ECO:0000256" key="2">
    <source>
        <dbReference type="ARBA" id="ARBA00022614"/>
    </source>
</evidence>
<dbReference type="InterPro" id="IPR032675">
    <property type="entry name" value="LRR_dom_sf"/>
</dbReference>
<dbReference type="GO" id="GO:0016020">
    <property type="term" value="C:membrane"/>
    <property type="evidence" value="ECO:0007669"/>
    <property type="project" value="UniProtKB-SubCell"/>
</dbReference>
<keyword evidence="2" id="KW-0433">Leucine-rich repeat</keyword>
<feature type="compositionally biased region" description="Low complexity" evidence="9">
    <location>
        <begin position="215"/>
        <end position="241"/>
    </location>
</feature>
<evidence type="ECO:0000256" key="5">
    <source>
        <dbReference type="ARBA" id="ARBA00022737"/>
    </source>
</evidence>
<sequence>YAINVLYTSLSFPPLTGWVQSAGDPCGDSWQGVKCVGPNITEIDLSNSNLGGQLGYGLQNFTSLITLDLRYNHIGDVIPFQLPPHLQGLLLSGNQFIGSLPYSLSTLILLSDLVLGNNLLTGAIPDIFQDLTVLTNLDFSFNNFSGQLPASLSALTSLSSLHMQNNKLSGTIDTLANLHLLTDLNIENNLFTGGVPKKLLTIPNFKDSGNQFTTSPASSSPPSIVSPHSPSSPRNSGHSSPQGKDYNYKHETSKKYLTSGRIAAIAIAGLLTAIAAVLLILFFIMRKHDQKPATGKKYRGEGKKYKTEDKLSYKDVEKELKSKSSWTAPLTPSSNGQDEKPEERASTVVMDVNIKRPPIEKYKVPINTSVQPPAQKLQSKPPRAPIAATSYTVATLQQSTNSFGQENLIGEGSLGRVYRAELPDGKLLAIKKLDNSASMLEKDEGFLELVANISKLRHNNITELVGYCVEHGQRLLVYEYMGNGSLHEMLHSGDELSKKLSWNARVRTALGAARALEYLHEICQPAVVHRNFKSANILLDDAISPHLSDCGLAALTSSGSENPVSSHMLGSFGYSAPESAMSGDYIVKSDVYSFGVVMLELLTGRKPLDSSRPRSEQSLVRWAAPQLHDIDALSKMVDPALKGIYLAKSLSGFADIISLCVQPEPEFRPPISEVVQALVRLMQREALSKKRFKEGSGSESVELPDSSLQE</sequence>
<reference evidence="12 13" key="1">
    <citation type="journal article" date="2021" name="Nat. Plants">
        <title>The Taxus genome provides insights into paclitaxel biosynthesis.</title>
        <authorList>
            <person name="Xiong X."/>
            <person name="Gou J."/>
            <person name="Liao Q."/>
            <person name="Li Y."/>
            <person name="Zhou Q."/>
            <person name="Bi G."/>
            <person name="Li C."/>
            <person name="Du R."/>
            <person name="Wang X."/>
            <person name="Sun T."/>
            <person name="Guo L."/>
            <person name="Liang H."/>
            <person name="Lu P."/>
            <person name="Wu Y."/>
            <person name="Zhang Z."/>
            <person name="Ro D.K."/>
            <person name="Shang Y."/>
            <person name="Huang S."/>
            <person name="Yan J."/>
        </authorList>
    </citation>
    <scope>NUCLEOTIDE SEQUENCE [LARGE SCALE GENOMIC DNA]</scope>
    <source>
        <strain evidence="12">Ta-2019</strain>
    </source>
</reference>
<evidence type="ECO:0000256" key="10">
    <source>
        <dbReference type="SAM" id="Phobius"/>
    </source>
</evidence>
<evidence type="ECO:0000256" key="6">
    <source>
        <dbReference type="ARBA" id="ARBA00022989"/>
    </source>
</evidence>
<evidence type="ECO:0000259" key="11">
    <source>
        <dbReference type="PROSITE" id="PS50011"/>
    </source>
</evidence>
<proteinExistence type="predicted"/>
<dbReference type="InterPro" id="IPR046959">
    <property type="entry name" value="PRK1-6/SRF4-like"/>
</dbReference>
<dbReference type="Proteomes" id="UP000824469">
    <property type="component" value="Unassembled WGS sequence"/>
</dbReference>
<feature type="region of interest" description="Disordered" evidence="9">
    <location>
        <begin position="322"/>
        <end position="345"/>
    </location>
</feature>
<dbReference type="FunFam" id="1.10.510.10:FF:000095">
    <property type="entry name" value="protein STRUBBELIG-RECEPTOR FAMILY 8"/>
    <property type="match status" value="1"/>
</dbReference>
<feature type="transmembrane region" description="Helical" evidence="10">
    <location>
        <begin position="262"/>
        <end position="284"/>
    </location>
</feature>
<dbReference type="Gene3D" id="3.30.200.20">
    <property type="entry name" value="Phosphorylase Kinase, domain 1"/>
    <property type="match status" value="1"/>
</dbReference>
<evidence type="ECO:0000313" key="12">
    <source>
        <dbReference type="EMBL" id="KAH9289019.1"/>
    </source>
</evidence>
<dbReference type="InterPro" id="IPR001611">
    <property type="entry name" value="Leu-rich_rpt"/>
</dbReference>
<keyword evidence="3 10" id="KW-0812">Transmembrane</keyword>
<gene>
    <name evidence="12" type="ORF">KI387_033136</name>
</gene>
<keyword evidence="8" id="KW-0675">Receptor</keyword>
<feature type="domain" description="Protein kinase" evidence="11">
    <location>
        <begin position="403"/>
        <end position="681"/>
    </location>
</feature>
<feature type="region of interest" description="Disordered" evidence="9">
    <location>
        <begin position="690"/>
        <end position="710"/>
    </location>
</feature>
<keyword evidence="7 10" id="KW-0472">Membrane</keyword>
<dbReference type="GO" id="GO:0004672">
    <property type="term" value="F:protein kinase activity"/>
    <property type="evidence" value="ECO:0007669"/>
    <property type="project" value="InterPro"/>
</dbReference>
<evidence type="ECO:0000256" key="4">
    <source>
        <dbReference type="ARBA" id="ARBA00022729"/>
    </source>
</evidence>
<dbReference type="FunFam" id="3.80.10.10:FF:000062">
    <property type="entry name" value="protein STRUBBELIG-RECEPTOR FAMILY 3"/>
    <property type="match status" value="1"/>
</dbReference>
<dbReference type="AlphaFoldDB" id="A0AA38C104"/>
<evidence type="ECO:0000256" key="8">
    <source>
        <dbReference type="ARBA" id="ARBA00023170"/>
    </source>
</evidence>
<dbReference type="FunFam" id="3.30.200.20:FF:000125">
    <property type="entry name" value="Protein STRUBBELIG-RECEPTOR FAMILY 8"/>
    <property type="match status" value="1"/>
</dbReference>
<dbReference type="Pfam" id="PF13855">
    <property type="entry name" value="LRR_8"/>
    <property type="match status" value="1"/>
</dbReference>
<dbReference type="Gene3D" id="1.10.510.10">
    <property type="entry name" value="Transferase(Phosphotransferase) domain 1"/>
    <property type="match status" value="1"/>
</dbReference>
<evidence type="ECO:0000313" key="13">
    <source>
        <dbReference type="Proteomes" id="UP000824469"/>
    </source>
</evidence>
<evidence type="ECO:0000256" key="7">
    <source>
        <dbReference type="ARBA" id="ARBA00023136"/>
    </source>
</evidence>
<dbReference type="GO" id="GO:0005524">
    <property type="term" value="F:ATP binding"/>
    <property type="evidence" value="ECO:0007669"/>
    <property type="project" value="InterPro"/>
</dbReference>
<dbReference type="Pfam" id="PF00560">
    <property type="entry name" value="LRR_1"/>
    <property type="match status" value="1"/>
</dbReference>
<dbReference type="SUPFAM" id="SSF56112">
    <property type="entry name" value="Protein kinase-like (PK-like)"/>
    <property type="match status" value="1"/>
</dbReference>
<feature type="non-terminal residue" evidence="12">
    <location>
        <position position="710"/>
    </location>
</feature>
<comment type="caution">
    <text evidence="12">The sequence shown here is derived from an EMBL/GenBank/DDBJ whole genome shotgun (WGS) entry which is preliminary data.</text>
</comment>
<evidence type="ECO:0000256" key="9">
    <source>
        <dbReference type="SAM" id="MobiDB-lite"/>
    </source>
</evidence>
<dbReference type="PANTHER" id="PTHR48007:SF22">
    <property type="entry name" value="PROTEIN STRUBBELIG-RECEPTOR FAMILY 3-LIKE ISOFORM X1"/>
    <property type="match status" value="1"/>
</dbReference>
<keyword evidence="5" id="KW-0677">Repeat</keyword>
<feature type="region of interest" description="Disordered" evidence="9">
    <location>
        <begin position="211"/>
        <end position="248"/>
    </location>
</feature>
<keyword evidence="13" id="KW-1185">Reference proteome</keyword>
<dbReference type="PROSITE" id="PS50011">
    <property type="entry name" value="PROTEIN_KINASE_DOM"/>
    <property type="match status" value="1"/>
</dbReference>
<dbReference type="Gene3D" id="3.80.10.10">
    <property type="entry name" value="Ribonuclease Inhibitor"/>
    <property type="match status" value="2"/>
</dbReference>
<accession>A0AA38C104</accession>
<evidence type="ECO:0000256" key="3">
    <source>
        <dbReference type="ARBA" id="ARBA00022692"/>
    </source>
</evidence>
<dbReference type="EMBL" id="JAHRHJ020003813">
    <property type="protein sequence ID" value="KAH9289019.1"/>
    <property type="molecule type" value="Genomic_DNA"/>
</dbReference>
<evidence type="ECO:0000256" key="1">
    <source>
        <dbReference type="ARBA" id="ARBA00004370"/>
    </source>
</evidence>
<dbReference type="InterPro" id="IPR001245">
    <property type="entry name" value="Ser-Thr/Tyr_kinase_cat_dom"/>
</dbReference>
<protein>
    <recommendedName>
        <fullName evidence="11">Protein kinase domain-containing protein</fullName>
    </recommendedName>
</protein>
<feature type="compositionally biased region" description="Polar residues" evidence="9">
    <location>
        <begin position="323"/>
        <end position="336"/>
    </location>
</feature>